<evidence type="ECO:0000313" key="11">
    <source>
        <dbReference type="RefSeq" id="XP_036364079.1"/>
    </source>
</evidence>
<feature type="transmembrane region" description="Helical" evidence="7">
    <location>
        <begin position="74"/>
        <end position="93"/>
    </location>
</feature>
<evidence type="ECO:0000256" key="7">
    <source>
        <dbReference type="SAM" id="Phobius"/>
    </source>
</evidence>
<dbReference type="PANTHER" id="PTHR10165">
    <property type="entry name" value="LIPID PHOSPHATE PHOSPHATASE"/>
    <property type="match status" value="1"/>
</dbReference>
<dbReference type="GO" id="GO:0008195">
    <property type="term" value="F:phosphatidate phosphatase activity"/>
    <property type="evidence" value="ECO:0007669"/>
    <property type="project" value="TreeGrafter"/>
</dbReference>
<sequence>MPVTTCSAFSNFCNIKDILGLTPLNLFIDGLIWILVALPLPLMYMYIEPTKKGFFCNDQSLRYPYKPDTVSTNFLYLASCLIPLVLVCGTEWLNWQVLRKYIGKGTQISTTVRVYTIFLFGITLNQFFVDVPKYFMGSMRPNFFAVCRPNVNCTKDEFVHNYTCTSTEFNPLKQRDALLSFPSGHAAISVYTALYTVLYLELRFEVKVSRFFKASLQMALLVLSAWSVITRVSDNKHHLIDVIAGSAVGIMVATGVFTKITCPSLNQQKVKRGTEKKEKNEKNEKNEKDQYEFVVVVDDDDTATPVTDNDPYIYHQIE</sequence>
<keyword evidence="4 7" id="KW-1133">Transmembrane helix</keyword>
<dbReference type="SMART" id="SM00014">
    <property type="entry name" value="acidPPc"/>
    <property type="match status" value="1"/>
</dbReference>
<evidence type="ECO:0000313" key="9">
    <source>
        <dbReference type="Proteomes" id="UP000515154"/>
    </source>
</evidence>
<keyword evidence="5 7" id="KW-0472">Membrane</keyword>
<comment type="subcellular location">
    <subcellularLocation>
        <location evidence="1">Membrane</location>
        <topology evidence="1">Multi-pass membrane protein</topology>
    </subcellularLocation>
</comment>
<gene>
    <name evidence="10 11" type="primary">LOC115218348</name>
</gene>
<evidence type="ECO:0000256" key="6">
    <source>
        <dbReference type="SAM" id="MobiDB-lite"/>
    </source>
</evidence>
<feature type="domain" description="Phosphatidic acid phosphatase type 2/haloperoxidase" evidence="8">
    <location>
        <begin position="115"/>
        <end position="257"/>
    </location>
</feature>
<dbReference type="RefSeq" id="XP_036364079.1">
    <property type="nucleotide sequence ID" value="XM_036508186.1"/>
</dbReference>
<feature type="transmembrane region" description="Helical" evidence="7">
    <location>
        <begin position="177"/>
        <end position="199"/>
    </location>
</feature>
<evidence type="ECO:0000259" key="8">
    <source>
        <dbReference type="SMART" id="SM00014"/>
    </source>
</evidence>
<evidence type="ECO:0000256" key="4">
    <source>
        <dbReference type="ARBA" id="ARBA00022989"/>
    </source>
</evidence>
<feature type="transmembrane region" description="Helical" evidence="7">
    <location>
        <begin position="26"/>
        <end position="47"/>
    </location>
</feature>
<dbReference type="InterPro" id="IPR036938">
    <property type="entry name" value="PAP2/HPO_sf"/>
</dbReference>
<evidence type="ECO:0000256" key="1">
    <source>
        <dbReference type="ARBA" id="ARBA00004141"/>
    </source>
</evidence>
<evidence type="ECO:0000256" key="3">
    <source>
        <dbReference type="ARBA" id="ARBA00022692"/>
    </source>
</evidence>
<dbReference type="Gene3D" id="1.20.144.10">
    <property type="entry name" value="Phosphatidic acid phosphatase type 2/haloperoxidase"/>
    <property type="match status" value="1"/>
</dbReference>
<feature type="transmembrane region" description="Helical" evidence="7">
    <location>
        <begin position="242"/>
        <end position="262"/>
    </location>
</feature>
<comment type="similarity">
    <text evidence="2">Belongs to the PA-phosphatase related phosphoesterase family.</text>
</comment>
<evidence type="ECO:0000256" key="2">
    <source>
        <dbReference type="ARBA" id="ARBA00008816"/>
    </source>
</evidence>
<dbReference type="GO" id="GO:0046839">
    <property type="term" value="P:phospholipid dephosphorylation"/>
    <property type="evidence" value="ECO:0007669"/>
    <property type="project" value="TreeGrafter"/>
</dbReference>
<feature type="transmembrane region" description="Helical" evidence="7">
    <location>
        <begin position="211"/>
        <end position="230"/>
    </location>
</feature>
<dbReference type="RefSeq" id="XP_029643969.1">
    <property type="nucleotide sequence ID" value="XM_029788109.2"/>
</dbReference>
<feature type="transmembrane region" description="Helical" evidence="7">
    <location>
        <begin position="114"/>
        <end position="135"/>
    </location>
</feature>
<accession>A0A6P7SZY6</accession>
<dbReference type="GO" id="GO:0007165">
    <property type="term" value="P:signal transduction"/>
    <property type="evidence" value="ECO:0007669"/>
    <property type="project" value="TreeGrafter"/>
</dbReference>
<dbReference type="Proteomes" id="UP000515154">
    <property type="component" value="Linkage group LG13"/>
</dbReference>
<name>A0A6P7SZY6_9MOLL</name>
<dbReference type="SUPFAM" id="SSF48317">
    <property type="entry name" value="Acid phosphatase/Vanadium-dependent haloperoxidase"/>
    <property type="match status" value="1"/>
</dbReference>
<feature type="region of interest" description="Disordered" evidence="6">
    <location>
        <begin position="268"/>
        <end position="287"/>
    </location>
</feature>
<dbReference type="GO" id="GO:0005886">
    <property type="term" value="C:plasma membrane"/>
    <property type="evidence" value="ECO:0007669"/>
    <property type="project" value="TreeGrafter"/>
</dbReference>
<evidence type="ECO:0000256" key="5">
    <source>
        <dbReference type="ARBA" id="ARBA00023136"/>
    </source>
</evidence>
<dbReference type="InterPro" id="IPR043216">
    <property type="entry name" value="PAP-like"/>
</dbReference>
<proteinExistence type="inferred from homology"/>
<dbReference type="GO" id="GO:0006644">
    <property type="term" value="P:phospholipid metabolic process"/>
    <property type="evidence" value="ECO:0007669"/>
    <property type="project" value="InterPro"/>
</dbReference>
<evidence type="ECO:0000313" key="10">
    <source>
        <dbReference type="RefSeq" id="XP_029643969.1"/>
    </source>
</evidence>
<reference evidence="10 11" key="1">
    <citation type="submission" date="2025-08" db="UniProtKB">
        <authorList>
            <consortium name="RefSeq"/>
        </authorList>
    </citation>
    <scope>IDENTIFICATION</scope>
</reference>
<dbReference type="AlphaFoldDB" id="A0A6P7SZY6"/>
<feature type="compositionally biased region" description="Basic and acidic residues" evidence="6">
    <location>
        <begin position="272"/>
        <end position="287"/>
    </location>
</feature>
<dbReference type="PANTHER" id="PTHR10165:SF103">
    <property type="entry name" value="PHOSPHOLIPID PHOSPHATASE HOMOLOG 1.2 HOMOLOG"/>
    <property type="match status" value="1"/>
</dbReference>
<dbReference type="InterPro" id="IPR000326">
    <property type="entry name" value="PAP2/HPO"/>
</dbReference>
<organism evidence="9 10">
    <name type="scientific">Octopus sinensis</name>
    <name type="common">East Asian common octopus</name>
    <dbReference type="NCBI Taxonomy" id="2607531"/>
    <lineage>
        <taxon>Eukaryota</taxon>
        <taxon>Metazoa</taxon>
        <taxon>Spiralia</taxon>
        <taxon>Lophotrochozoa</taxon>
        <taxon>Mollusca</taxon>
        <taxon>Cephalopoda</taxon>
        <taxon>Coleoidea</taxon>
        <taxon>Octopodiformes</taxon>
        <taxon>Octopoda</taxon>
        <taxon>Incirrata</taxon>
        <taxon>Octopodidae</taxon>
        <taxon>Octopus</taxon>
    </lineage>
</organism>
<keyword evidence="9" id="KW-1185">Reference proteome</keyword>
<dbReference type="KEGG" id="osn:115218348"/>
<keyword evidence="3 7" id="KW-0812">Transmembrane</keyword>
<dbReference type="Pfam" id="PF01569">
    <property type="entry name" value="PAP2"/>
    <property type="match status" value="1"/>
</dbReference>
<protein>
    <submittedName>
        <fullName evidence="10 11">Phospholipid phosphatase 1-like</fullName>
    </submittedName>
</protein>